<dbReference type="Gene3D" id="2.60.40.10">
    <property type="entry name" value="Immunoglobulins"/>
    <property type="match status" value="2"/>
</dbReference>
<dbReference type="EMBL" id="JBJIAA010000011">
    <property type="protein sequence ID" value="MFL0251509.1"/>
    <property type="molecule type" value="Genomic_DNA"/>
</dbReference>
<evidence type="ECO:0000313" key="2">
    <source>
        <dbReference type="EMBL" id="MFL0251509.1"/>
    </source>
</evidence>
<protein>
    <recommendedName>
        <fullName evidence="4">PKD domain-containing protein</fullName>
    </recommendedName>
</protein>
<evidence type="ECO:0000256" key="1">
    <source>
        <dbReference type="SAM" id="SignalP"/>
    </source>
</evidence>
<dbReference type="InterPro" id="IPR013783">
    <property type="entry name" value="Ig-like_fold"/>
</dbReference>
<accession>A0ABW8TG62</accession>
<organism evidence="2 3">
    <name type="scientific">Clostridium neuense</name>
    <dbReference type="NCBI Taxonomy" id="1728934"/>
    <lineage>
        <taxon>Bacteria</taxon>
        <taxon>Bacillati</taxon>
        <taxon>Bacillota</taxon>
        <taxon>Clostridia</taxon>
        <taxon>Eubacteriales</taxon>
        <taxon>Clostridiaceae</taxon>
        <taxon>Clostridium</taxon>
    </lineage>
</organism>
<dbReference type="Gene3D" id="2.60.120.560">
    <property type="entry name" value="Exo-inulinase, domain 1"/>
    <property type="match status" value="1"/>
</dbReference>
<evidence type="ECO:0000313" key="3">
    <source>
        <dbReference type="Proteomes" id="UP001623592"/>
    </source>
</evidence>
<feature type="signal peptide" evidence="1">
    <location>
        <begin position="1"/>
        <end position="21"/>
    </location>
</feature>
<name>A0ABW8TG62_9CLOT</name>
<dbReference type="RefSeq" id="WP_406788163.1">
    <property type="nucleotide sequence ID" value="NZ_JBJIAA010000011.1"/>
</dbReference>
<keyword evidence="3" id="KW-1185">Reference proteome</keyword>
<keyword evidence="1" id="KW-0732">Signal</keyword>
<feature type="chain" id="PRO_5047307215" description="PKD domain-containing protein" evidence="1">
    <location>
        <begin position="22"/>
        <end position="1000"/>
    </location>
</feature>
<comment type="caution">
    <text evidence="2">The sequence shown here is derived from an EMBL/GenBank/DDBJ whole genome shotgun (WGS) entry which is preliminary data.</text>
</comment>
<sequence length="1000" mass="111041">MKRLILSKKVLAICLSLFIAAGGITGFALHVNASKDNGGKDTTVDNTAPTASFGLSKKKKADIVFTTGSDNNFNSDDFNNKVNAYVKNRLVNSGVDTNIQSFSTSTISTANSNASDIFNKWQNYPDSSGSWTYNSNDNTMGSTANVSWTGYWDSSSEAQKTTDVTIDYDENEVLRNTDIGTLEYPNIRCHPDPMGFTFRMTNTNGVYSYYAFEIYSYQGVAMLYRVNNVPNPNNADNGILVAWTNTTNPVVGLQGTYSKCLGFQHIDYNPLATHHVKINAKGRHITIQYDSNNVFDVTDNDSNALINGSYGPYTYSMPNACFKNITITKGSSKSLSEALKEPTWRDNTHKFVVNLSEDALKSIVSSSKDYPTTLSTMLSNKEYFLGVMNTADESTVNSFIDQNDGHGTYINNNNIDTALNAVTDYILKILNEEQDNSNIFLVGDEVTYNETYKDNEGDKKNDELWKYEQDPKHLNYDDDFVKCSESGDLPLDNDLGAADFATGQWVHNKVTVFDKPGKYKISYKVQDNPTATDSNPSGDSNFNNYNKWSPDDNSIIINVHRKPTPVFTAYAVANASTGKFDVTVKDEDKSYDIDHQTTDGTRKGIVNKKFQWKEVTSGVTDTWHDGKLPSPQSPNKDFLVKLSVQDLEGQWSDDLVKYVTTKNENLPPVAQFTENETEMPVDQLKNDVSTGKDVVFTDQSYDPNGDSIRETWTVKDSSGNVLYNSSTMPTASVFIGKPLGTYTITLVCDDGPTPKVGVPLTSDPYTLQLKLVPINHKPVAHFEVDNTSKEPDKIKITEDSTDPDGDPIDDRIWTITDSSGNVVGQSENKLPDLSTLDGTYTLTLKVKDNPKIPPELWSNPYSQQITVESLKLTGTLYPSPAKQGQQVTFDLNTIGYAKYLRIYLPNDIISRDTRGTTLPIVKTITEEYTHNEKINYILPINTPLTLDGNGNRIRPPYEIPVQAEKANGAQKSITLYLDVKGNVLDGIKTEIIGTGQDRDK</sequence>
<evidence type="ECO:0008006" key="4">
    <source>
        <dbReference type="Google" id="ProtNLM"/>
    </source>
</evidence>
<reference evidence="2 3" key="1">
    <citation type="submission" date="2024-11" db="EMBL/GenBank/DDBJ databases">
        <authorList>
            <person name="Heng Y.C."/>
            <person name="Lim A.C.H."/>
            <person name="Lee J.K.Y."/>
            <person name="Kittelmann S."/>
        </authorList>
    </citation>
    <scope>NUCLEOTIDE SEQUENCE [LARGE SCALE GENOMIC DNA]</scope>
    <source>
        <strain evidence="2 3">WILCCON 0114</strain>
    </source>
</reference>
<dbReference type="Proteomes" id="UP001623592">
    <property type="component" value="Unassembled WGS sequence"/>
</dbReference>
<gene>
    <name evidence="2" type="ORF">ACJDT4_13895</name>
</gene>
<proteinExistence type="predicted"/>